<dbReference type="Gene3D" id="2.120.10.30">
    <property type="entry name" value="TolB, C-terminal domain"/>
    <property type="match status" value="1"/>
</dbReference>
<reference evidence="1 2" key="1">
    <citation type="journal article" date="2021" name="Elife">
        <title>Chloroplast acquisition without the gene transfer in kleptoplastic sea slugs, Plakobranchus ocellatus.</title>
        <authorList>
            <person name="Maeda T."/>
            <person name="Takahashi S."/>
            <person name="Yoshida T."/>
            <person name="Shimamura S."/>
            <person name="Takaki Y."/>
            <person name="Nagai Y."/>
            <person name="Toyoda A."/>
            <person name="Suzuki Y."/>
            <person name="Arimoto A."/>
            <person name="Ishii H."/>
            <person name="Satoh N."/>
            <person name="Nishiyama T."/>
            <person name="Hasebe M."/>
            <person name="Maruyama T."/>
            <person name="Minagawa J."/>
            <person name="Obokata J."/>
            <person name="Shigenobu S."/>
        </authorList>
    </citation>
    <scope>NUCLEOTIDE SEQUENCE [LARGE SCALE GENOMIC DNA]</scope>
</reference>
<accession>A0AAV4BQV6</accession>
<comment type="caution">
    <text evidence="1">The sequence shown here is derived from an EMBL/GenBank/DDBJ whole genome shotgun (WGS) entry which is preliminary data.</text>
</comment>
<dbReference type="AlphaFoldDB" id="A0AAV4BQV6"/>
<dbReference type="EMBL" id="BLXT01005492">
    <property type="protein sequence ID" value="GFO22990.1"/>
    <property type="molecule type" value="Genomic_DNA"/>
</dbReference>
<evidence type="ECO:0000313" key="2">
    <source>
        <dbReference type="Proteomes" id="UP000735302"/>
    </source>
</evidence>
<dbReference type="InterPro" id="IPR011042">
    <property type="entry name" value="6-blade_b-propeller_TolB-like"/>
</dbReference>
<sequence length="434" mass="48422">MISAVPSPCWNKTSPPSKEEILVNLDTLREQFVRKVDNYVSDVKIAINSETPESIEKIVHPAKKFLLQDVPDSTSQAGDGQSSDDEMNFQGETKARCLHKKLEMLRKKLQALDLETKDSIIDLREGSMENSIVIKGLIKLHNLVRQRNQAAAAFTSSPTSTSASAESRPLKDIRQSTDFSVKVSEDKHKTNIWDVQLLPRERLLLADLENNCIKLFDTQGQHLNTLKCWSYPRCLAVLHSSATSDCLAVTLPNCPGIHIVQVEDKKMRMTKHIRTTKKYRAVAAVTKHFLAVGYSSGLGIDLINMDGEVLRTICSSVDPYYMDITKDGDLVCSTNNLKIARVKVATGEVVFNTSVPEIQKLHGVAIASDGSILVTDLSNKTLHQVSSKGVWRKQLWTVPSDRDQFDELWSVSMSTSACVCVTWYGSVYMLDCVY</sequence>
<gene>
    <name evidence="1" type="ORF">PoB_004949500</name>
</gene>
<dbReference type="Proteomes" id="UP000735302">
    <property type="component" value="Unassembled WGS sequence"/>
</dbReference>
<organism evidence="1 2">
    <name type="scientific">Plakobranchus ocellatus</name>
    <dbReference type="NCBI Taxonomy" id="259542"/>
    <lineage>
        <taxon>Eukaryota</taxon>
        <taxon>Metazoa</taxon>
        <taxon>Spiralia</taxon>
        <taxon>Lophotrochozoa</taxon>
        <taxon>Mollusca</taxon>
        <taxon>Gastropoda</taxon>
        <taxon>Heterobranchia</taxon>
        <taxon>Euthyneura</taxon>
        <taxon>Panpulmonata</taxon>
        <taxon>Sacoglossa</taxon>
        <taxon>Placobranchoidea</taxon>
        <taxon>Plakobranchidae</taxon>
        <taxon>Plakobranchus</taxon>
    </lineage>
</organism>
<keyword evidence="2" id="KW-1185">Reference proteome</keyword>
<evidence type="ECO:0000313" key="1">
    <source>
        <dbReference type="EMBL" id="GFO22990.1"/>
    </source>
</evidence>
<proteinExistence type="predicted"/>
<name>A0AAV4BQV6_9GAST</name>
<dbReference type="SUPFAM" id="SSF63829">
    <property type="entry name" value="Calcium-dependent phosphotriesterase"/>
    <property type="match status" value="1"/>
</dbReference>
<protein>
    <submittedName>
        <fullName evidence="1">Tripartite motif-containing protein 45</fullName>
    </submittedName>
</protein>